<dbReference type="GO" id="GO:0008168">
    <property type="term" value="F:methyltransferase activity"/>
    <property type="evidence" value="ECO:0007669"/>
    <property type="project" value="UniProtKB-KW"/>
</dbReference>
<keyword evidence="2" id="KW-1185">Reference proteome</keyword>
<evidence type="ECO:0000313" key="2">
    <source>
        <dbReference type="Proteomes" id="UP000799429"/>
    </source>
</evidence>
<dbReference type="AlphaFoldDB" id="A0A9P4VW38"/>
<organism evidence="1 2">
    <name type="scientific">Patellaria atrata CBS 101060</name>
    <dbReference type="NCBI Taxonomy" id="1346257"/>
    <lineage>
        <taxon>Eukaryota</taxon>
        <taxon>Fungi</taxon>
        <taxon>Dikarya</taxon>
        <taxon>Ascomycota</taxon>
        <taxon>Pezizomycotina</taxon>
        <taxon>Dothideomycetes</taxon>
        <taxon>Dothideomycetes incertae sedis</taxon>
        <taxon>Patellariales</taxon>
        <taxon>Patellariaceae</taxon>
        <taxon>Patellaria</taxon>
    </lineage>
</organism>
<sequence>MSRSMFIPKQLPKITGETLQKLTDNVTNALAGDILPHLPELTSTTIFHDNGCGSGSMTEEVIASDPPTGLKIIATDNNTTLFRHLKSKLAKHGDWPVMASEVDPAELYFPDESIDISYTGFALDNHPDAIGAAKHIWRTLKPGGTAAVAVWTEKPWIKALTKAHYSTRGADAPLPPRLARDQVNDTQLVQNIVRDAAWENVEFIEKEAWIEQDCFCTWSRWAWGYYGEPAGGWTQYDEDRWDDAQDVVVAEMEMGEIEGWFVEEEDVIERVRVKALVAVGQK</sequence>
<dbReference type="GO" id="GO:0032259">
    <property type="term" value="P:methylation"/>
    <property type="evidence" value="ECO:0007669"/>
    <property type="project" value="UniProtKB-KW"/>
</dbReference>
<keyword evidence="1" id="KW-0489">Methyltransferase</keyword>
<name>A0A9P4VW38_9PEZI</name>
<gene>
    <name evidence="1" type="ORF">M501DRAFT_994693</name>
</gene>
<proteinExistence type="predicted"/>
<dbReference type="OrthoDB" id="2013972at2759"/>
<evidence type="ECO:0000313" key="1">
    <source>
        <dbReference type="EMBL" id="KAF2843687.1"/>
    </source>
</evidence>
<reference evidence="1" key="1">
    <citation type="journal article" date="2020" name="Stud. Mycol.">
        <title>101 Dothideomycetes genomes: a test case for predicting lifestyles and emergence of pathogens.</title>
        <authorList>
            <person name="Haridas S."/>
            <person name="Albert R."/>
            <person name="Binder M."/>
            <person name="Bloem J."/>
            <person name="Labutti K."/>
            <person name="Salamov A."/>
            <person name="Andreopoulos B."/>
            <person name="Baker S."/>
            <person name="Barry K."/>
            <person name="Bills G."/>
            <person name="Bluhm B."/>
            <person name="Cannon C."/>
            <person name="Castanera R."/>
            <person name="Culley D."/>
            <person name="Daum C."/>
            <person name="Ezra D."/>
            <person name="Gonzalez J."/>
            <person name="Henrissat B."/>
            <person name="Kuo A."/>
            <person name="Liang C."/>
            <person name="Lipzen A."/>
            <person name="Lutzoni F."/>
            <person name="Magnuson J."/>
            <person name="Mondo S."/>
            <person name="Nolan M."/>
            <person name="Ohm R."/>
            <person name="Pangilinan J."/>
            <person name="Park H.-J."/>
            <person name="Ramirez L."/>
            <person name="Alfaro M."/>
            <person name="Sun H."/>
            <person name="Tritt A."/>
            <person name="Yoshinaga Y."/>
            <person name="Zwiers L.-H."/>
            <person name="Turgeon B."/>
            <person name="Goodwin S."/>
            <person name="Spatafora J."/>
            <person name="Crous P."/>
            <person name="Grigoriev I."/>
        </authorList>
    </citation>
    <scope>NUCLEOTIDE SEQUENCE</scope>
    <source>
        <strain evidence="1">CBS 101060</strain>
    </source>
</reference>
<dbReference type="Gene3D" id="3.40.50.150">
    <property type="entry name" value="Vaccinia Virus protein VP39"/>
    <property type="match status" value="1"/>
</dbReference>
<dbReference type="Proteomes" id="UP000799429">
    <property type="component" value="Unassembled WGS sequence"/>
</dbReference>
<accession>A0A9P4VW38</accession>
<dbReference type="InterPro" id="IPR029063">
    <property type="entry name" value="SAM-dependent_MTases_sf"/>
</dbReference>
<dbReference type="Pfam" id="PF01209">
    <property type="entry name" value="Ubie_methyltran"/>
    <property type="match status" value="1"/>
</dbReference>
<keyword evidence="1" id="KW-0808">Transferase</keyword>
<comment type="caution">
    <text evidence="1">The sequence shown here is derived from an EMBL/GenBank/DDBJ whole genome shotgun (WGS) entry which is preliminary data.</text>
</comment>
<protein>
    <submittedName>
        <fullName evidence="1">S-adenosyl-L-methionine-dependent methyltransferase</fullName>
    </submittedName>
</protein>
<dbReference type="SUPFAM" id="SSF53335">
    <property type="entry name" value="S-adenosyl-L-methionine-dependent methyltransferases"/>
    <property type="match status" value="1"/>
</dbReference>
<dbReference type="EMBL" id="MU006089">
    <property type="protein sequence ID" value="KAF2843687.1"/>
    <property type="molecule type" value="Genomic_DNA"/>
</dbReference>